<keyword evidence="1" id="KW-0812">Transmembrane</keyword>
<evidence type="ECO:0000313" key="3">
    <source>
        <dbReference type="Proteomes" id="UP000034050"/>
    </source>
</evidence>
<dbReference type="STRING" id="1618446.UV61_C0009G0020"/>
<feature type="transmembrane region" description="Helical" evidence="1">
    <location>
        <begin position="47"/>
        <end position="68"/>
    </location>
</feature>
<comment type="caution">
    <text evidence="2">The sequence shown here is derived from an EMBL/GenBank/DDBJ whole genome shotgun (WGS) entry which is preliminary data.</text>
</comment>
<accession>A0A0G1FI09</accession>
<sequence length="227" mass="25789">MPFAPTLHSASFIIYNESMNQQPLSQPVESPIDPSPYSNQPKPTPKLPLLIILPILIATIAGGIGFFISKQAATPKSPSAPLVTSTPVPNDPTADWKTYVNTTLHFSFKYPPSLQYIEDLDKELKFFKTNKTEFPTLVIRYQDQQQITDPQKWITETSDIASILKSSKNTFFVLQSNGWYKSSDFISTDNSRRYAYLFKQDTVVEINTTEDETLDQILSTFKFLYNI</sequence>
<protein>
    <submittedName>
        <fullName evidence="2">Uncharacterized protein</fullName>
    </submittedName>
</protein>
<proteinExistence type="predicted"/>
<evidence type="ECO:0000313" key="2">
    <source>
        <dbReference type="EMBL" id="KKS86493.1"/>
    </source>
</evidence>
<dbReference type="EMBL" id="LCFD01000009">
    <property type="protein sequence ID" value="KKS86493.1"/>
    <property type="molecule type" value="Genomic_DNA"/>
</dbReference>
<gene>
    <name evidence="2" type="ORF">UV61_C0009G0020</name>
</gene>
<evidence type="ECO:0000256" key="1">
    <source>
        <dbReference type="SAM" id="Phobius"/>
    </source>
</evidence>
<dbReference type="AlphaFoldDB" id="A0A0G1FI09"/>
<keyword evidence="1" id="KW-0472">Membrane</keyword>
<dbReference type="Proteomes" id="UP000034050">
    <property type="component" value="Unassembled WGS sequence"/>
</dbReference>
<keyword evidence="1" id="KW-1133">Transmembrane helix</keyword>
<organism evidence="2 3">
    <name type="scientific">Candidatus Gottesmanbacteria bacterium GW2011_GWB1_43_11</name>
    <dbReference type="NCBI Taxonomy" id="1618446"/>
    <lineage>
        <taxon>Bacteria</taxon>
        <taxon>Candidatus Gottesmaniibacteriota</taxon>
    </lineage>
</organism>
<name>A0A0G1FI09_9BACT</name>
<reference evidence="2 3" key="1">
    <citation type="journal article" date="2015" name="Nature">
        <title>rRNA introns, odd ribosomes, and small enigmatic genomes across a large radiation of phyla.</title>
        <authorList>
            <person name="Brown C.T."/>
            <person name="Hug L.A."/>
            <person name="Thomas B.C."/>
            <person name="Sharon I."/>
            <person name="Castelle C.J."/>
            <person name="Singh A."/>
            <person name="Wilkins M.J."/>
            <person name="Williams K.H."/>
            <person name="Banfield J.F."/>
        </authorList>
    </citation>
    <scope>NUCLEOTIDE SEQUENCE [LARGE SCALE GENOMIC DNA]</scope>
</reference>